<dbReference type="PANTHER" id="PTHR32071">
    <property type="entry name" value="TRANSCRIPTIONAL REGULATORY PROTEIN"/>
    <property type="match status" value="1"/>
</dbReference>
<evidence type="ECO:0000256" key="5">
    <source>
        <dbReference type="ARBA" id="ARBA00023015"/>
    </source>
</evidence>
<evidence type="ECO:0000256" key="6">
    <source>
        <dbReference type="ARBA" id="ARBA00023163"/>
    </source>
</evidence>
<keyword evidence="11" id="KW-1185">Reference proteome</keyword>
<dbReference type="FunFam" id="3.40.50.2300:FF:000018">
    <property type="entry name" value="DNA-binding transcriptional regulator NtrC"/>
    <property type="match status" value="1"/>
</dbReference>
<dbReference type="Pfam" id="PF00158">
    <property type="entry name" value="Sigma54_activat"/>
    <property type="match status" value="1"/>
</dbReference>
<dbReference type="GO" id="GO:0006355">
    <property type="term" value="P:regulation of DNA-templated transcription"/>
    <property type="evidence" value="ECO:0007669"/>
    <property type="project" value="InterPro"/>
</dbReference>
<evidence type="ECO:0000313" key="11">
    <source>
        <dbReference type="Proteomes" id="UP000325606"/>
    </source>
</evidence>
<dbReference type="InterPro" id="IPR009057">
    <property type="entry name" value="Homeodomain-like_sf"/>
</dbReference>
<keyword evidence="4" id="KW-0902">Two-component regulatory system</keyword>
<keyword evidence="1 7" id="KW-0597">Phosphoprotein</keyword>
<protein>
    <submittedName>
        <fullName evidence="10">Sigma-54-dependent Fis family transcriptional regulator</fullName>
    </submittedName>
</protein>
<name>A0A5J6LC34_9GAMM</name>
<feature type="modified residue" description="4-aspartylphosphate" evidence="7">
    <location>
        <position position="57"/>
    </location>
</feature>
<dbReference type="CDD" id="cd00009">
    <property type="entry name" value="AAA"/>
    <property type="match status" value="1"/>
</dbReference>
<evidence type="ECO:0000259" key="9">
    <source>
        <dbReference type="PROSITE" id="PS50110"/>
    </source>
</evidence>
<dbReference type="InterPro" id="IPR011006">
    <property type="entry name" value="CheY-like_superfamily"/>
</dbReference>
<evidence type="ECO:0000256" key="3">
    <source>
        <dbReference type="ARBA" id="ARBA00022840"/>
    </source>
</evidence>
<dbReference type="GO" id="GO:0005524">
    <property type="term" value="F:ATP binding"/>
    <property type="evidence" value="ECO:0007669"/>
    <property type="project" value="UniProtKB-KW"/>
</dbReference>
<keyword evidence="6" id="KW-0804">Transcription</keyword>
<gene>
    <name evidence="10" type="ORF">F5I99_05375</name>
</gene>
<dbReference type="SUPFAM" id="SSF52172">
    <property type="entry name" value="CheY-like"/>
    <property type="match status" value="1"/>
</dbReference>
<evidence type="ECO:0000259" key="8">
    <source>
        <dbReference type="PROSITE" id="PS50045"/>
    </source>
</evidence>
<evidence type="ECO:0000256" key="4">
    <source>
        <dbReference type="ARBA" id="ARBA00023012"/>
    </source>
</evidence>
<dbReference type="Pfam" id="PF02954">
    <property type="entry name" value="HTH_8"/>
    <property type="match status" value="1"/>
</dbReference>
<evidence type="ECO:0000256" key="7">
    <source>
        <dbReference type="PROSITE-ProRule" id="PRU00169"/>
    </source>
</evidence>
<dbReference type="Gene3D" id="1.10.10.60">
    <property type="entry name" value="Homeodomain-like"/>
    <property type="match status" value="1"/>
</dbReference>
<evidence type="ECO:0000256" key="2">
    <source>
        <dbReference type="ARBA" id="ARBA00022741"/>
    </source>
</evidence>
<dbReference type="PROSITE" id="PS50045">
    <property type="entry name" value="SIGMA54_INTERACT_4"/>
    <property type="match status" value="1"/>
</dbReference>
<dbReference type="Pfam" id="PF25601">
    <property type="entry name" value="AAA_lid_14"/>
    <property type="match status" value="1"/>
</dbReference>
<dbReference type="Proteomes" id="UP000325606">
    <property type="component" value="Chromosome"/>
</dbReference>
<keyword evidence="2" id="KW-0547">Nucleotide-binding</keyword>
<dbReference type="GO" id="GO:0000160">
    <property type="term" value="P:phosphorelay signal transduction system"/>
    <property type="evidence" value="ECO:0007669"/>
    <property type="project" value="UniProtKB-KW"/>
</dbReference>
<sequence length="452" mass="50965">MTHIECNQVLLVDDDPAVLEATRQWLELSDIQVTTLDNPLAAQDVIHADFPGVLVSDIRMPGISGTDLMAQVHAKVPGLPTILITGHGDIPMAVEAMRNGVWDFLEKPFDPERLEDIIRKALITRSLQLENNRLRAAMHDPVNKRLLGNSQAMITLRQQVQRLSKVQANILIHGETGAGKEAVALSLHECSPRAHKPFVAINCGALTHELVESELFGHRKGAFTGALESREGKLELASGGTLFLDEIESMPLPVQIKLLRAIQEQQIERIGSNQLIDLDLIIISATKIDLLQLSEQGQFREDLYYRLAVAELHIPPLRERQEDILMLFKHFTHQAAEVHDLEIEAPDAAYTQTLLHNPWRGNVRELRNKATRYALGLENQATEQQSSDTPMSLAAHLEDYERKLIRESLIRQQGNIQKVMDELQLPRRTLNQKMLRLGLQRDTLMNIKNENP</sequence>
<dbReference type="GO" id="GO:0043565">
    <property type="term" value="F:sequence-specific DNA binding"/>
    <property type="evidence" value="ECO:0007669"/>
    <property type="project" value="InterPro"/>
</dbReference>
<proteinExistence type="predicted"/>
<evidence type="ECO:0000256" key="1">
    <source>
        <dbReference type="ARBA" id="ARBA00022553"/>
    </source>
</evidence>
<keyword evidence="5" id="KW-0805">Transcription regulation</keyword>
<dbReference type="InterPro" id="IPR025662">
    <property type="entry name" value="Sigma_54_int_dom_ATP-bd_1"/>
</dbReference>
<organism evidence="10 11">
    <name type="scientific">Nitrincola iocasae</name>
    <dbReference type="NCBI Taxonomy" id="2614693"/>
    <lineage>
        <taxon>Bacteria</taxon>
        <taxon>Pseudomonadati</taxon>
        <taxon>Pseudomonadota</taxon>
        <taxon>Gammaproteobacteria</taxon>
        <taxon>Oceanospirillales</taxon>
        <taxon>Oceanospirillaceae</taxon>
        <taxon>Nitrincola</taxon>
    </lineage>
</organism>
<feature type="domain" description="Sigma-54 factor interaction" evidence="8">
    <location>
        <begin position="146"/>
        <end position="375"/>
    </location>
</feature>
<dbReference type="SUPFAM" id="SSF52540">
    <property type="entry name" value="P-loop containing nucleoside triphosphate hydrolases"/>
    <property type="match status" value="1"/>
</dbReference>
<dbReference type="SUPFAM" id="SSF46689">
    <property type="entry name" value="Homeodomain-like"/>
    <property type="match status" value="1"/>
</dbReference>
<dbReference type="EMBL" id="CP044222">
    <property type="protein sequence ID" value="QEW05966.1"/>
    <property type="molecule type" value="Genomic_DNA"/>
</dbReference>
<dbReference type="PROSITE" id="PS00676">
    <property type="entry name" value="SIGMA54_INTERACT_2"/>
    <property type="match status" value="1"/>
</dbReference>
<evidence type="ECO:0000313" key="10">
    <source>
        <dbReference type="EMBL" id="QEW05966.1"/>
    </source>
</evidence>
<dbReference type="InterPro" id="IPR002197">
    <property type="entry name" value="HTH_Fis"/>
</dbReference>
<dbReference type="Gene3D" id="3.40.50.300">
    <property type="entry name" value="P-loop containing nucleotide triphosphate hydrolases"/>
    <property type="match status" value="1"/>
</dbReference>
<dbReference type="SMART" id="SM00448">
    <property type="entry name" value="REC"/>
    <property type="match status" value="1"/>
</dbReference>
<dbReference type="CDD" id="cd17549">
    <property type="entry name" value="REC_DctD-like"/>
    <property type="match status" value="1"/>
</dbReference>
<accession>A0A5J6LC34</accession>
<dbReference type="KEGG" id="nik:F5I99_05375"/>
<dbReference type="FunFam" id="3.40.50.300:FF:000006">
    <property type="entry name" value="DNA-binding transcriptional regulator NtrC"/>
    <property type="match status" value="1"/>
</dbReference>
<reference evidence="10 11" key="1">
    <citation type="submission" date="2019-09" db="EMBL/GenBank/DDBJ databases">
        <title>Nitrincola iocasae sp. nov., a bacterium isolated from the sediment collected at a cold seep field in South China Sea.</title>
        <authorList>
            <person name="Zhang H."/>
            <person name="Wang H."/>
            <person name="Li C."/>
        </authorList>
    </citation>
    <scope>NUCLEOTIDE SEQUENCE [LARGE SCALE GENOMIC DNA]</scope>
    <source>
        <strain evidence="10 11">KXZD1103</strain>
    </source>
</reference>
<dbReference type="PROSITE" id="PS00675">
    <property type="entry name" value="SIGMA54_INTERACT_1"/>
    <property type="match status" value="1"/>
</dbReference>
<dbReference type="SMART" id="SM00382">
    <property type="entry name" value="AAA"/>
    <property type="match status" value="1"/>
</dbReference>
<dbReference type="Gene3D" id="3.40.50.2300">
    <property type="match status" value="1"/>
</dbReference>
<dbReference type="Pfam" id="PF00072">
    <property type="entry name" value="Response_reg"/>
    <property type="match status" value="1"/>
</dbReference>
<dbReference type="InterPro" id="IPR002078">
    <property type="entry name" value="Sigma_54_int"/>
</dbReference>
<dbReference type="InterPro" id="IPR003593">
    <property type="entry name" value="AAA+_ATPase"/>
</dbReference>
<dbReference type="PROSITE" id="PS50110">
    <property type="entry name" value="RESPONSE_REGULATORY"/>
    <property type="match status" value="1"/>
</dbReference>
<dbReference type="InterPro" id="IPR025943">
    <property type="entry name" value="Sigma_54_int_dom_ATP-bd_2"/>
</dbReference>
<dbReference type="Gene3D" id="1.10.8.60">
    <property type="match status" value="1"/>
</dbReference>
<keyword evidence="3" id="KW-0067">ATP-binding</keyword>
<dbReference type="RefSeq" id="WP_151054002.1">
    <property type="nucleotide sequence ID" value="NZ_CP044222.1"/>
</dbReference>
<dbReference type="PANTHER" id="PTHR32071:SF57">
    <property type="entry name" value="C4-DICARBOXYLATE TRANSPORT TRANSCRIPTIONAL REGULATORY PROTEIN DCTD"/>
    <property type="match status" value="1"/>
</dbReference>
<dbReference type="InterPro" id="IPR027417">
    <property type="entry name" value="P-loop_NTPase"/>
</dbReference>
<feature type="domain" description="Response regulatory" evidence="9">
    <location>
        <begin position="8"/>
        <end position="122"/>
    </location>
</feature>
<dbReference type="InterPro" id="IPR058031">
    <property type="entry name" value="AAA_lid_NorR"/>
</dbReference>
<dbReference type="InterPro" id="IPR001789">
    <property type="entry name" value="Sig_transdc_resp-reg_receiver"/>
</dbReference>
<dbReference type="AlphaFoldDB" id="A0A5J6LC34"/>